<feature type="domain" description="Glycosyl transferase family 51" evidence="12">
    <location>
        <begin position="61"/>
        <end position="225"/>
    </location>
</feature>
<comment type="catalytic activity">
    <reaction evidence="11">
        <text>[GlcNAc-(1-&gt;4)-Mur2Ac(oyl-L-Ala-gamma-D-Glu-L-Lys-D-Ala-D-Ala)](n)-di-trans,octa-cis-undecaprenyl diphosphate + beta-D-GlcNAc-(1-&gt;4)-Mur2Ac(oyl-L-Ala-gamma-D-Glu-L-Lys-D-Ala-D-Ala)-di-trans,octa-cis-undecaprenyl diphosphate = [GlcNAc-(1-&gt;4)-Mur2Ac(oyl-L-Ala-gamma-D-Glu-L-Lys-D-Ala-D-Ala)](n+1)-di-trans,octa-cis-undecaprenyl diphosphate + di-trans,octa-cis-undecaprenyl diphosphate + H(+)</text>
        <dbReference type="Rhea" id="RHEA:23708"/>
        <dbReference type="Rhea" id="RHEA-COMP:9602"/>
        <dbReference type="Rhea" id="RHEA-COMP:9603"/>
        <dbReference type="ChEBI" id="CHEBI:15378"/>
        <dbReference type="ChEBI" id="CHEBI:58405"/>
        <dbReference type="ChEBI" id="CHEBI:60033"/>
        <dbReference type="ChEBI" id="CHEBI:78435"/>
        <dbReference type="EC" id="2.4.99.28"/>
    </reaction>
</comment>
<comment type="caution">
    <text evidence="13">The sequence shown here is derived from an EMBL/GenBank/DDBJ whole genome shotgun (WGS) entry which is preliminary data.</text>
</comment>
<evidence type="ECO:0000256" key="8">
    <source>
        <dbReference type="ARBA" id="ARBA00022989"/>
    </source>
</evidence>
<keyword evidence="4 11" id="KW-0808">Transferase</keyword>
<proteinExistence type="inferred from homology"/>
<dbReference type="EC" id="2.4.99.28" evidence="11"/>
<sequence length="233" mass="26951">MRKAPTWLSWLGRGVLVTLLLLLFWQLVLLTQVIWWSRFDPGSTSFMRMRLAEMRETDPDAELRHRWVPYEQISEHLKRAVVAAEDDRFLEHGGFDWLGIERALERNEARGRLVAGGSTISQQLAKNLFLSPSRSWLRKGQEAVLTVMIETFWDKRRILETYLNVVEWGNGVFGAEAAAQRYYGTTAARLGPAQAARLAVMLPNPRRYERQFGPRLAAHAERVRRRMAYSQVP</sequence>
<dbReference type="InterPro" id="IPR011812">
    <property type="entry name" value="Pep_trsgly"/>
</dbReference>
<dbReference type="GO" id="GO:0009252">
    <property type="term" value="P:peptidoglycan biosynthetic process"/>
    <property type="evidence" value="ECO:0007669"/>
    <property type="project" value="UniProtKB-UniRule"/>
</dbReference>
<dbReference type="GO" id="GO:0008955">
    <property type="term" value="F:peptidoglycan glycosyltransferase activity"/>
    <property type="evidence" value="ECO:0007669"/>
    <property type="project" value="UniProtKB-UniRule"/>
</dbReference>
<evidence type="ECO:0000256" key="4">
    <source>
        <dbReference type="ARBA" id="ARBA00022679"/>
    </source>
</evidence>
<dbReference type="Proteomes" id="UP000536534">
    <property type="component" value="Unassembled WGS sequence"/>
</dbReference>
<dbReference type="Pfam" id="PF00912">
    <property type="entry name" value="Transgly"/>
    <property type="match status" value="1"/>
</dbReference>
<evidence type="ECO:0000256" key="1">
    <source>
        <dbReference type="ARBA" id="ARBA00022475"/>
    </source>
</evidence>
<name>A0A7X7LW52_9RHOO</name>
<comment type="subcellular location">
    <subcellularLocation>
        <location evidence="11">Cell inner membrane</location>
        <topology evidence="11">Single-pass membrane protein</topology>
    </subcellularLocation>
</comment>
<keyword evidence="9 11" id="KW-0472">Membrane</keyword>
<comment type="function">
    <text evidence="11">Peptidoglycan polymerase that catalyzes glycan chain elongation from lipid-linked precursors.</text>
</comment>
<comment type="similarity">
    <text evidence="11">Belongs to the glycosyltransferase 51 family.</text>
</comment>
<accession>A0A7X7LW52</accession>
<comment type="pathway">
    <text evidence="11">Cell wall biogenesis; peptidoglycan biosynthesis.</text>
</comment>
<evidence type="ECO:0000256" key="9">
    <source>
        <dbReference type="ARBA" id="ARBA00023136"/>
    </source>
</evidence>
<dbReference type="PANTHER" id="PTHR30400:SF0">
    <property type="entry name" value="BIOSYNTHETIC PEPTIDOGLYCAN TRANSGLYCOSYLASE"/>
    <property type="match status" value="1"/>
</dbReference>
<dbReference type="Gene3D" id="1.10.3810.10">
    <property type="entry name" value="Biosynthetic peptidoglycan transglycosylase-like"/>
    <property type="match status" value="1"/>
</dbReference>
<evidence type="ECO:0000256" key="2">
    <source>
        <dbReference type="ARBA" id="ARBA00022519"/>
    </source>
</evidence>
<dbReference type="AlphaFoldDB" id="A0A7X7LW52"/>
<keyword evidence="3 11" id="KW-0328">Glycosyltransferase</keyword>
<reference evidence="13 14" key="1">
    <citation type="journal article" date="2020" name="Biotechnol. Biofuels">
        <title>New insights from the biogas microbiome by comprehensive genome-resolved metagenomics of nearly 1600 species originating from multiple anaerobic digesters.</title>
        <authorList>
            <person name="Campanaro S."/>
            <person name="Treu L."/>
            <person name="Rodriguez-R L.M."/>
            <person name="Kovalovszki A."/>
            <person name="Ziels R.M."/>
            <person name="Maus I."/>
            <person name="Zhu X."/>
            <person name="Kougias P.G."/>
            <person name="Basile A."/>
            <person name="Luo G."/>
            <person name="Schluter A."/>
            <person name="Konstantinidis K.T."/>
            <person name="Angelidaki I."/>
        </authorList>
    </citation>
    <scope>NUCLEOTIDE SEQUENCE [LARGE SCALE GENOMIC DNA]</scope>
    <source>
        <strain evidence="13">AS06rmzACSIP_256</strain>
    </source>
</reference>
<dbReference type="GO" id="GO:0005886">
    <property type="term" value="C:plasma membrane"/>
    <property type="evidence" value="ECO:0007669"/>
    <property type="project" value="UniProtKB-SubCell"/>
</dbReference>
<evidence type="ECO:0000256" key="5">
    <source>
        <dbReference type="ARBA" id="ARBA00022692"/>
    </source>
</evidence>
<keyword evidence="7 11" id="KW-0573">Peptidoglycan synthesis</keyword>
<dbReference type="InterPro" id="IPR023346">
    <property type="entry name" value="Lysozyme-like_dom_sf"/>
</dbReference>
<keyword evidence="1 11" id="KW-1003">Cell membrane</keyword>
<dbReference type="NCBIfam" id="TIGR02070">
    <property type="entry name" value="mono_pep_trsgly"/>
    <property type="match status" value="1"/>
</dbReference>
<dbReference type="GO" id="GO:0009274">
    <property type="term" value="C:peptidoglycan-based cell wall"/>
    <property type="evidence" value="ECO:0007669"/>
    <property type="project" value="InterPro"/>
</dbReference>
<keyword evidence="8 11" id="KW-1133">Transmembrane helix</keyword>
<keyword evidence="10 11" id="KW-0961">Cell wall biogenesis/degradation</keyword>
<dbReference type="PANTHER" id="PTHR30400">
    <property type="entry name" value="MONOFUNCTIONAL BIOSYNTHETIC PEPTIDOGLYCAN TRANSGLYCOSYLASE"/>
    <property type="match status" value="1"/>
</dbReference>
<dbReference type="GO" id="GO:0016763">
    <property type="term" value="F:pentosyltransferase activity"/>
    <property type="evidence" value="ECO:0007669"/>
    <property type="project" value="InterPro"/>
</dbReference>
<gene>
    <name evidence="11 13" type="primary">mtgA</name>
    <name evidence="13" type="ORF">GX576_08595</name>
</gene>
<evidence type="ECO:0000313" key="14">
    <source>
        <dbReference type="Proteomes" id="UP000536534"/>
    </source>
</evidence>
<evidence type="ECO:0000256" key="11">
    <source>
        <dbReference type="HAMAP-Rule" id="MF_00766"/>
    </source>
</evidence>
<organism evidence="13 14">
    <name type="scientific">Thauera phenolivorans</name>
    <dbReference type="NCBI Taxonomy" id="1792543"/>
    <lineage>
        <taxon>Bacteria</taxon>
        <taxon>Pseudomonadati</taxon>
        <taxon>Pseudomonadota</taxon>
        <taxon>Betaproteobacteria</taxon>
        <taxon>Rhodocyclales</taxon>
        <taxon>Zoogloeaceae</taxon>
        <taxon>Thauera</taxon>
    </lineage>
</organism>
<dbReference type="InterPro" id="IPR036950">
    <property type="entry name" value="PBP_transglycosylase"/>
</dbReference>
<dbReference type="EMBL" id="JAAYYV010000221">
    <property type="protein sequence ID" value="NLF54435.1"/>
    <property type="molecule type" value="Genomic_DNA"/>
</dbReference>
<evidence type="ECO:0000256" key="10">
    <source>
        <dbReference type="ARBA" id="ARBA00023316"/>
    </source>
</evidence>
<evidence type="ECO:0000256" key="6">
    <source>
        <dbReference type="ARBA" id="ARBA00022960"/>
    </source>
</evidence>
<dbReference type="SUPFAM" id="SSF53955">
    <property type="entry name" value="Lysozyme-like"/>
    <property type="match status" value="1"/>
</dbReference>
<evidence type="ECO:0000256" key="3">
    <source>
        <dbReference type="ARBA" id="ARBA00022676"/>
    </source>
</evidence>
<keyword evidence="6 11" id="KW-0133">Cell shape</keyword>
<dbReference type="InterPro" id="IPR001264">
    <property type="entry name" value="Glyco_trans_51"/>
</dbReference>
<dbReference type="GO" id="GO:0008360">
    <property type="term" value="P:regulation of cell shape"/>
    <property type="evidence" value="ECO:0007669"/>
    <property type="project" value="UniProtKB-KW"/>
</dbReference>
<evidence type="ECO:0000313" key="13">
    <source>
        <dbReference type="EMBL" id="NLF54435.1"/>
    </source>
</evidence>
<dbReference type="GO" id="GO:0071555">
    <property type="term" value="P:cell wall organization"/>
    <property type="evidence" value="ECO:0007669"/>
    <property type="project" value="UniProtKB-KW"/>
</dbReference>
<evidence type="ECO:0000256" key="7">
    <source>
        <dbReference type="ARBA" id="ARBA00022984"/>
    </source>
</evidence>
<keyword evidence="2 11" id="KW-0997">Cell inner membrane</keyword>
<keyword evidence="5 11" id="KW-0812">Transmembrane</keyword>
<dbReference type="UniPathway" id="UPA00219"/>
<dbReference type="HAMAP" id="MF_00766">
    <property type="entry name" value="PGT_MtgA"/>
    <property type="match status" value="1"/>
</dbReference>
<protein>
    <recommendedName>
        <fullName evidence="11">Biosynthetic peptidoglycan transglycosylase</fullName>
        <ecNumber evidence="11">2.4.99.28</ecNumber>
    </recommendedName>
    <alternativeName>
        <fullName evidence="11">Glycan polymerase</fullName>
    </alternativeName>
    <alternativeName>
        <fullName evidence="11">Peptidoglycan glycosyltransferase MtgA</fullName>
        <shortName evidence="11">PGT</shortName>
    </alternativeName>
</protein>
<evidence type="ECO:0000259" key="12">
    <source>
        <dbReference type="Pfam" id="PF00912"/>
    </source>
</evidence>